<evidence type="ECO:0000313" key="1">
    <source>
        <dbReference type="EMBL" id="QHT96968.1"/>
    </source>
</evidence>
<dbReference type="AlphaFoldDB" id="A0A6C0IUR7"/>
<proteinExistence type="predicted"/>
<organism evidence="1">
    <name type="scientific">viral metagenome</name>
    <dbReference type="NCBI Taxonomy" id="1070528"/>
    <lineage>
        <taxon>unclassified sequences</taxon>
        <taxon>metagenomes</taxon>
        <taxon>organismal metagenomes</taxon>
    </lineage>
</organism>
<name>A0A6C0IUR7_9ZZZZ</name>
<accession>A0A6C0IUR7</accession>
<dbReference type="EMBL" id="MN740271">
    <property type="protein sequence ID" value="QHT96968.1"/>
    <property type="molecule type" value="Genomic_DNA"/>
</dbReference>
<sequence length="31" mass="3431">MPTPLQPPPFVFCSCLSGEGKKCSVHKKKKK</sequence>
<reference evidence="1" key="1">
    <citation type="journal article" date="2020" name="Nature">
        <title>Giant virus diversity and host interactions through global metagenomics.</title>
        <authorList>
            <person name="Schulz F."/>
            <person name="Roux S."/>
            <person name="Paez-Espino D."/>
            <person name="Jungbluth S."/>
            <person name="Walsh D.A."/>
            <person name="Denef V.J."/>
            <person name="McMahon K.D."/>
            <person name="Konstantinidis K.T."/>
            <person name="Eloe-Fadrosh E.A."/>
            <person name="Kyrpides N.C."/>
            <person name="Woyke T."/>
        </authorList>
    </citation>
    <scope>NUCLEOTIDE SEQUENCE</scope>
    <source>
        <strain evidence="1">GVMAG-M-3300024510-1</strain>
    </source>
</reference>
<protein>
    <submittedName>
        <fullName evidence="1">Uncharacterized protein</fullName>
    </submittedName>
</protein>